<dbReference type="Pfam" id="PF13481">
    <property type="entry name" value="AAA_25"/>
    <property type="match status" value="1"/>
</dbReference>
<evidence type="ECO:0000313" key="3">
    <source>
        <dbReference type="Proteomes" id="UP000190044"/>
    </source>
</evidence>
<dbReference type="OrthoDB" id="1496333at2"/>
<accession>A0A1T5G2P0</accession>
<feature type="region of interest" description="Disordered" evidence="1">
    <location>
        <begin position="1"/>
        <end position="57"/>
    </location>
</feature>
<organism evidence="2 3">
    <name type="scientific">Sphingopyxis flava</name>
    <dbReference type="NCBI Taxonomy" id="1507287"/>
    <lineage>
        <taxon>Bacteria</taxon>
        <taxon>Pseudomonadati</taxon>
        <taxon>Pseudomonadota</taxon>
        <taxon>Alphaproteobacteria</taxon>
        <taxon>Sphingomonadales</taxon>
        <taxon>Sphingomonadaceae</taxon>
        <taxon>Sphingopyxis</taxon>
    </lineage>
</organism>
<dbReference type="Gene3D" id="3.40.50.300">
    <property type="entry name" value="P-loop containing nucleotide triphosphate hydrolases"/>
    <property type="match status" value="1"/>
</dbReference>
<dbReference type="AlphaFoldDB" id="A0A1T5G2P0"/>
<gene>
    <name evidence="2" type="ORF">SAMN06295937_10536</name>
</gene>
<dbReference type="Proteomes" id="UP000190044">
    <property type="component" value="Unassembled WGS sequence"/>
</dbReference>
<protein>
    <submittedName>
        <fullName evidence="2">AAA domain-containing protein</fullName>
    </submittedName>
</protein>
<feature type="compositionally biased region" description="Basic and acidic residues" evidence="1">
    <location>
        <begin position="16"/>
        <end position="33"/>
    </location>
</feature>
<reference evidence="3" key="1">
    <citation type="submission" date="2017-02" db="EMBL/GenBank/DDBJ databases">
        <authorList>
            <person name="Varghese N."/>
            <person name="Submissions S."/>
        </authorList>
    </citation>
    <scope>NUCLEOTIDE SEQUENCE [LARGE SCALE GENOMIC DNA]</scope>
    <source>
        <strain evidence="3">R11H</strain>
    </source>
</reference>
<name>A0A1T5G2P0_9SPHN</name>
<dbReference type="RefSeq" id="WP_139375892.1">
    <property type="nucleotide sequence ID" value="NZ_FUYP01000053.1"/>
</dbReference>
<dbReference type="SUPFAM" id="SSF52540">
    <property type="entry name" value="P-loop containing nucleoside triphosphate hydrolases"/>
    <property type="match status" value="1"/>
</dbReference>
<proteinExistence type="predicted"/>
<dbReference type="InterPro" id="IPR027417">
    <property type="entry name" value="P-loop_NTPase"/>
</dbReference>
<evidence type="ECO:0000313" key="2">
    <source>
        <dbReference type="EMBL" id="SKC02534.1"/>
    </source>
</evidence>
<sequence>MTSSLYENGDSVRNPDAIREKPSEFESGDHAAEPPELTAYLEGAEGGQGGTGPTAPWSNIPIELRQRPQWCLAANDKRPLALDGRNASVSDPSTWTDFDAARRCAELRGCGIGYVLTADDPFSCIDLDVKDGTGPEALQRYHSVIETFDSYTEHSRSGLGFHVWVRGKIGEGRRRDGVEVYSQARFIICTGSVVRDRPIADRQDVLSNMVAQMASEAPAKLELWGDDHADWDAATRAAEDTGELGRLFAGDWKGRYPSQSEADLALVKLLIPLTESPRECWLTFRLSKLGERDKAKRTGYAQSTMAQAMQHYHNDAEQLRHGEAMAAGLLRQTASSPTTDQLQADAEIPSLLDRLSVDWTAPVDADVPDVVEGLVADEEVTLLGGHGGVGKGFLALQMACAVALGEPILNHPTRQCRVLYYSAEDGRKRLTRGLRRVAQQFDYDEKKLRQNLRVLDASEIDPLYSERLESGADGKRAAKVLGGTAEFDRLREMVKIFDPQLVVVDGASDTFDGNEIARREVRGFIKMLRRVHPCRNIGVLLIVHIDRSSARGNTTNDDGYAGSAQWHNSSRRRMFLQHQIDKEWDSDLRKEVVVGERFMLRVMKNQDGVTQPDLQLQRGEWGLWQLAVEIGDDLALGVNAGTDHAATLARLIGEYYARGKYISTSLAPQASTGAYAMLKDDPEFPQGLKRKRTIDLMRGLERDGVLAAEPYQRPNRSWAERWTVLRDPNNPFRQFAPGAQTGTV</sequence>
<dbReference type="EMBL" id="FUYP01000053">
    <property type="protein sequence ID" value="SKC02534.1"/>
    <property type="molecule type" value="Genomic_DNA"/>
</dbReference>
<keyword evidence="3" id="KW-1185">Reference proteome</keyword>
<evidence type="ECO:0000256" key="1">
    <source>
        <dbReference type="SAM" id="MobiDB-lite"/>
    </source>
</evidence>